<evidence type="ECO:0000313" key="2">
    <source>
        <dbReference type="EMBL" id="JAD73533.1"/>
    </source>
</evidence>
<keyword evidence="1" id="KW-0472">Membrane</keyword>
<accession>A0A0A9CGE9</accession>
<name>A0A0A9CGE9_ARUDO</name>
<feature type="transmembrane region" description="Helical" evidence="1">
    <location>
        <begin position="50"/>
        <end position="69"/>
    </location>
</feature>
<proteinExistence type="predicted"/>
<sequence length="81" mass="8834">MVPLVVSPKAAIICPKIVIMIGCDAPLATAETVPTSISIMSVLSAYLNSSWNFTLSSVSMIFPWCYIFLLHSCRFTYNSGL</sequence>
<keyword evidence="1" id="KW-0812">Transmembrane</keyword>
<dbReference type="AlphaFoldDB" id="A0A0A9CGE9"/>
<reference evidence="2" key="1">
    <citation type="submission" date="2014-09" db="EMBL/GenBank/DDBJ databases">
        <authorList>
            <person name="Magalhaes I.L.F."/>
            <person name="Oliveira U."/>
            <person name="Santos F.R."/>
            <person name="Vidigal T.H.D.A."/>
            <person name="Brescovit A.D."/>
            <person name="Santos A.J."/>
        </authorList>
    </citation>
    <scope>NUCLEOTIDE SEQUENCE</scope>
    <source>
        <tissue evidence="2">Shoot tissue taken approximately 20 cm above the soil surface</tissue>
    </source>
</reference>
<dbReference type="EMBL" id="GBRH01224362">
    <property type="protein sequence ID" value="JAD73533.1"/>
    <property type="molecule type" value="Transcribed_RNA"/>
</dbReference>
<evidence type="ECO:0000256" key="1">
    <source>
        <dbReference type="SAM" id="Phobius"/>
    </source>
</evidence>
<protein>
    <submittedName>
        <fullName evidence="2">Uncharacterized protein</fullName>
    </submittedName>
</protein>
<organism evidence="2">
    <name type="scientific">Arundo donax</name>
    <name type="common">Giant reed</name>
    <name type="synonym">Donax arundinaceus</name>
    <dbReference type="NCBI Taxonomy" id="35708"/>
    <lineage>
        <taxon>Eukaryota</taxon>
        <taxon>Viridiplantae</taxon>
        <taxon>Streptophyta</taxon>
        <taxon>Embryophyta</taxon>
        <taxon>Tracheophyta</taxon>
        <taxon>Spermatophyta</taxon>
        <taxon>Magnoliopsida</taxon>
        <taxon>Liliopsida</taxon>
        <taxon>Poales</taxon>
        <taxon>Poaceae</taxon>
        <taxon>PACMAD clade</taxon>
        <taxon>Arundinoideae</taxon>
        <taxon>Arundineae</taxon>
        <taxon>Arundo</taxon>
    </lineage>
</organism>
<keyword evidence="1" id="KW-1133">Transmembrane helix</keyword>
<reference evidence="2" key="2">
    <citation type="journal article" date="2015" name="Data Brief">
        <title>Shoot transcriptome of the giant reed, Arundo donax.</title>
        <authorList>
            <person name="Barrero R.A."/>
            <person name="Guerrero F.D."/>
            <person name="Moolhuijzen P."/>
            <person name="Goolsby J.A."/>
            <person name="Tidwell J."/>
            <person name="Bellgard S.E."/>
            <person name="Bellgard M.I."/>
        </authorList>
    </citation>
    <scope>NUCLEOTIDE SEQUENCE</scope>
    <source>
        <tissue evidence="2">Shoot tissue taken approximately 20 cm above the soil surface</tissue>
    </source>
</reference>